<dbReference type="OrthoDB" id="9805807at2"/>
<comment type="cofactor">
    <cofactor evidence="1 4">
        <name>pyridoxal 5'-phosphate</name>
        <dbReference type="ChEBI" id="CHEBI:597326"/>
    </cofactor>
</comment>
<organism evidence="6 7">
    <name type="scientific">Desulfosarcina alkanivorans</name>
    <dbReference type="NCBI Taxonomy" id="571177"/>
    <lineage>
        <taxon>Bacteria</taxon>
        <taxon>Pseudomonadati</taxon>
        <taxon>Thermodesulfobacteriota</taxon>
        <taxon>Desulfobacteria</taxon>
        <taxon>Desulfobacterales</taxon>
        <taxon>Desulfosarcinaceae</taxon>
        <taxon>Desulfosarcina</taxon>
    </lineage>
</organism>
<proteinExistence type="inferred from homology"/>
<dbReference type="FunFam" id="3.40.640.10:FF:000046">
    <property type="entry name" value="Cystathionine gamma-lyase"/>
    <property type="match status" value="1"/>
</dbReference>
<evidence type="ECO:0000256" key="3">
    <source>
        <dbReference type="PIRSR" id="PIRSR001434-2"/>
    </source>
</evidence>
<evidence type="ECO:0000256" key="4">
    <source>
        <dbReference type="RuleBase" id="RU362118"/>
    </source>
</evidence>
<dbReference type="CDD" id="cd00614">
    <property type="entry name" value="CGS_like"/>
    <property type="match status" value="1"/>
</dbReference>
<evidence type="ECO:0000256" key="1">
    <source>
        <dbReference type="ARBA" id="ARBA00001933"/>
    </source>
</evidence>
<accession>A0A5K7YHE6</accession>
<feature type="region of interest" description="Disordered" evidence="5">
    <location>
        <begin position="1"/>
        <end position="32"/>
    </location>
</feature>
<evidence type="ECO:0000313" key="7">
    <source>
        <dbReference type="Proteomes" id="UP000427906"/>
    </source>
</evidence>
<dbReference type="GO" id="GO:0016846">
    <property type="term" value="F:carbon-sulfur lyase activity"/>
    <property type="evidence" value="ECO:0007669"/>
    <property type="project" value="TreeGrafter"/>
</dbReference>
<dbReference type="GO" id="GO:0030170">
    <property type="term" value="F:pyridoxal phosphate binding"/>
    <property type="evidence" value="ECO:0007669"/>
    <property type="project" value="InterPro"/>
</dbReference>
<gene>
    <name evidence="6" type="ORF">DSCA_14200</name>
</gene>
<dbReference type="Proteomes" id="UP000427906">
    <property type="component" value="Chromosome"/>
</dbReference>
<keyword evidence="6" id="KW-0456">Lyase</keyword>
<keyword evidence="2 3" id="KW-0663">Pyridoxal phosphate</keyword>
<dbReference type="PIRSF" id="PIRSF001434">
    <property type="entry name" value="CGS"/>
    <property type="match status" value="1"/>
</dbReference>
<evidence type="ECO:0000256" key="2">
    <source>
        <dbReference type="ARBA" id="ARBA00022898"/>
    </source>
</evidence>
<dbReference type="InterPro" id="IPR000277">
    <property type="entry name" value="Cys/Met-Metab_PyrdxlP-dep_enz"/>
</dbReference>
<dbReference type="InterPro" id="IPR015421">
    <property type="entry name" value="PyrdxlP-dep_Trfase_major"/>
</dbReference>
<dbReference type="InterPro" id="IPR015422">
    <property type="entry name" value="PyrdxlP-dep_Trfase_small"/>
</dbReference>
<dbReference type="Gene3D" id="3.90.1150.10">
    <property type="entry name" value="Aspartate Aminotransferase, domain 1"/>
    <property type="match status" value="1"/>
</dbReference>
<protein>
    <submittedName>
        <fullName evidence="6">Cystathionine beta-lyase</fullName>
    </submittedName>
</protein>
<dbReference type="Gene3D" id="3.40.640.10">
    <property type="entry name" value="Type I PLP-dependent aspartate aminotransferase-like (Major domain)"/>
    <property type="match status" value="1"/>
</dbReference>
<dbReference type="FunFam" id="3.90.1150.10:FF:000087">
    <property type="entry name" value="Putative methionine gamma-lyase"/>
    <property type="match status" value="1"/>
</dbReference>
<dbReference type="GO" id="GO:0005737">
    <property type="term" value="C:cytoplasm"/>
    <property type="evidence" value="ECO:0007669"/>
    <property type="project" value="TreeGrafter"/>
</dbReference>
<dbReference type="InterPro" id="IPR015424">
    <property type="entry name" value="PyrdxlP-dep_Trfase"/>
</dbReference>
<dbReference type="RefSeq" id="WP_155315746.1">
    <property type="nucleotide sequence ID" value="NZ_AP021874.1"/>
</dbReference>
<evidence type="ECO:0000256" key="5">
    <source>
        <dbReference type="SAM" id="MobiDB-lite"/>
    </source>
</evidence>
<feature type="modified residue" description="N6-(pyridoxal phosphate)lysine" evidence="3">
    <location>
        <position position="210"/>
    </location>
</feature>
<sequence length="408" mass="44329">MNHFNPEQALSETRREFGEHGGVTPSISRSSTFTVIDPETMPEIFGGIRGPQQGGCFLYSRHFNPTVDILARYLAAMEGTEFAVCTASGMSAISCALLQLCRNGDHIVSSDTIYGGTHALLEDLLPQLGITTTFVDPTDTDAFKKAITPKTRVLYTEVLGNPTLKIADIRALSKLARAEGLSLVVDNTFAPMMISPAHLGADVVVYSMTKYINGASDLVAGAICTTKAMVHQLMDLHTGRVMLLGPTMDPRMAYDIIQRLPHLALRMREHSRRALAVCRRLEELGVAVVYPGLDSFAQHDLATGLINRGYGYGGMFTVDCGTRDRADDLLDELQNKEDFGYIAVSLGYFDTLMSCSGASTSSEISPDDQKKMGLSPGLVRLSIGYTGSLEKRIEQMERAVTAVGLTNK</sequence>
<dbReference type="PANTHER" id="PTHR11808">
    <property type="entry name" value="TRANS-SULFURATION ENZYME FAMILY MEMBER"/>
    <property type="match status" value="1"/>
</dbReference>
<dbReference type="SUPFAM" id="SSF53383">
    <property type="entry name" value="PLP-dependent transferases"/>
    <property type="match status" value="1"/>
</dbReference>
<keyword evidence="7" id="KW-1185">Reference proteome</keyword>
<dbReference type="AlphaFoldDB" id="A0A5K7YHE6"/>
<dbReference type="PANTHER" id="PTHR11808:SF80">
    <property type="entry name" value="CYSTATHIONINE GAMMA-LYASE"/>
    <property type="match status" value="1"/>
</dbReference>
<evidence type="ECO:0000313" key="6">
    <source>
        <dbReference type="EMBL" id="BBO67490.1"/>
    </source>
</evidence>
<dbReference type="EMBL" id="AP021874">
    <property type="protein sequence ID" value="BBO67490.1"/>
    <property type="molecule type" value="Genomic_DNA"/>
</dbReference>
<dbReference type="KEGG" id="dalk:DSCA_14200"/>
<dbReference type="GO" id="GO:0019346">
    <property type="term" value="P:transsulfuration"/>
    <property type="evidence" value="ECO:0007669"/>
    <property type="project" value="InterPro"/>
</dbReference>
<dbReference type="Pfam" id="PF01053">
    <property type="entry name" value="Cys_Met_Meta_PP"/>
    <property type="match status" value="1"/>
</dbReference>
<comment type="similarity">
    <text evidence="4">Belongs to the trans-sulfuration enzymes family.</text>
</comment>
<reference evidence="6 7" key="1">
    <citation type="submission" date="2019-11" db="EMBL/GenBank/DDBJ databases">
        <title>Comparative genomics of hydrocarbon-degrading Desulfosarcina strains.</title>
        <authorList>
            <person name="Watanabe M."/>
            <person name="Kojima H."/>
            <person name="Fukui M."/>
        </authorList>
    </citation>
    <scope>NUCLEOTIDE SEQUENCE [LARGE SCALE GENOMIC DNA]</scope>
    <source>
        <strain evidence="6 7">PL12</strain>
    </source>
</reference>
<name>A0A5K7YHE6_9BACT</name>